<dbReference type="InterPro" id="IPR011990">
    <property type="entry name" value="TPR-like_helical_dom_sf"/>
</dbReference>
<organism evidence="9 10">
    <name type="scientific">Macrostomum lignano</name>
    <dbReference type="NCBI Taxonomy" id="282301"/>
    <lineage>
        <taxon>Eukaryota</taxon>
        <taxon>Metazoa</taxon>
        <taxon>Spiralia</taxon>
        <taxon>Lophotrochozoa</taxon>
        <taxon>Platyhelminthes</taxon>
        <taxon>Rhabditophora</taxon>
        <taxon>Macrostomorpha</taxon>
        <taxon>Macrostomida</taxon>
        <taxon>Macrostomidae</taxon>
        <taxon>Macrostomum</taxon>
    </lineage>
</organism>
<feature type="domain" description="Zinc finger ZPR1-type" evidence="8">
    <location>
        <begin position="32"/>
        <end position="175"/>
    </location>
</feature>
<dbReference type="NCBIfam" id="TIGR00310">
    <property type="entry name" value="ZPR1_znf"/>
    <property type="match status" value="1"/>
</dbReference>
<dbReference type="GO" id="GO:0008270">
    <property type="term" value="F:zinc ion binding"/>
    <property type="evidence" value="ECO:0007669"/>
    <property type="project" value="UniProtKB-KW"/>
</dbReference>
<dbReference type="Proteomes" id="UP000095280">
    <property type="component" value="Unplaced"/>
</dbReference>
<feature type="domain" description="Zinc finger ZPR1-type" evidence="8">
    <location>
        <begin position="223"/>
        <end position="384"/>
    </location>
</feature>
<feature type="compositionally biased region" description="Basic and acidic residues" evidence="6">
    <location>
        <begin position="489"/>
        <end position="503"/>
    </location>
</feature>
<dbReference type="SUPFAM" id="SSF48452">
    <property type="entry name" value="TPR-like"/>
    <property type="match status" value="1"/>
</dbReference>
<dbReference type="PANTHER" id="PTHR10876:SF0">
    <property type="entry name" value="ZINC FINGER PROTEIN ZPR1"/>
    <property type="match status" value="1"/>
</dbReference>
<dbReference type="InterPro" id="IPR042452">
    <property type="entry name" value="ZPR1_Znf1/2"/>
</dbReference>
<reference evidence="10" key="1">
    <citation type="submission" date="2016-11" db="UniProtKB">
        <authorList>
            <consortium name="WormBaseParasite"/>
        </authorList>
    </citation>
    <scope>IDENTIFICATION</scope>
</reference>
<evidence type="ECO:0000256" key="7">
    <source>
        <dbReference type="SAM" id="Phobius"/>
    </source>
</evidence>
<keyword evidence="7" id="KW-0812">Transmembrane</keyword>
<protein>
    <submittedName>
        <fullName evidence="10">Zinc finger protein ZPR1</fullName>
    </submittedName>
</protein>
<evidence type="ECO:0000259" key="8">
    <source>
        <dbReference type="SMART" id="SM00709"/>
    </source>
</evidence>
<evidence type="ECO:0000256" key="6">
    <source>
        <dbReference type="SAM" id="MobiDB-lite"/>
    </source>
</evidence>
<evidence type="ECO:0000313" key="9">
    <source>
        <dbReference type="Proteomes" id="UP000095280"/>
    </source>
</evidence>
<dbReference type="Gene3D" id="2.20.25.420">
    <property type="entry name" value="ZPR1, zinc finger domain"/>
    <property type="match status" value="2"/>
</dbReference>
<keyword evidence="3" id="KW-0863">Zinc-finger</keyword>
<dbReference type="Gene3D" id="1.25.40.10">
    <property type="entry name" value="Tetratricopeptide repeat domain"/>
    <property type="match status" value="1"/>
</dbReference>
<dbReference type="InterPro" id="IPR040141">
    <property type="entry name" value="ZPR1"/>
</dbReference>
<feature type="compositionally biased region" description="Basic and acidic residues" evidence="6">
    <location>
        <begin position="511"/>
        <end position="529"/>
    </location>
</feature>
<proteinExistence type="inferred from homology"/>
<keyword evidence="5" id="KW-0175">Coiled coil</keyword>
<feature type="coiled-coil region" evidence="5">
    <location>
        <begin position="725"/>
        <end position="752"/>
    </location>
</feature>
<feature type="region of interest" description="Disordered" evidence="6">
    <location>
        <begin position="1"/>
        <end position="20"/>
    </location>
</feature>
<comment type="similarity">
    <text evidence="1">Belongs to the ZPR1 family.</text>
</comment>
<evidence type="ECO:0000256" key="2">
    <source>
        <dbReference type="ARBA" id="ARBA00022723"/>
    </source>
</evidence>
<sequence length="1182" mass="127965">MSDLAERADAQAQQPLFPGLDPDELQVTEMQSLCMNCHSQGVTKLLLTRIPYFKEVVVCPALTVLTAAHQSRSTDHAERIQDDGVEFKLRVSKPSDLNRKLVRAPGSEIRLPELDSVFPAASVSTVEGALTDVLDNLRSALASAATSAGPDGVDRLAAFINKMQGMIEAENFLENPSAPAADPCLTVRRFQRTREEDEALGITPADAEAANQWQRFQCRKLPPTAPSQRESRMKLVRVPYFKEVVVMATTCEACGHKDSSVKCGGGIEPQGVRLELAVQEPFDLSRDVLVSDSCMICIPELEFETEQGSLGGKFTTVEGLLLAIRDSLAETNPCLLGDATETPRFGEFLARITALATVVEEPDATQPRFRLILDDPAGNSYVQNLCAPTRIRSCCARNTTEEQNESLGLTDMKTENYAEPSQGKRDYYCGEYVKAVSQLQRACEALAAKHGDLADEIAEPYLLYGRALLEVARMEADVLGGALEGVPAEEAKTDGDEAKKTSQIDEEEKEADAMIEKDSLTEEEKEKISEQVIDAMTDGDGEEAKVAEEKDAGEDKEEKQKPAETVEPEAGKADDNKEAETAAEGEEADGEGEADGGEEGEEGDEEEEEEDEEEEEVGNLQIAWEVLEVARNVFERRQDWARVADCHMCLAEVGMEKEDWAQAEEDFLAAVKVYTDSVRVDKGDRRLATAQFQLAVACLAGKKFSEAKRAFDDSAAQLAARAAQLEAAEGDAEATAAERRELDELISELRQRMSEDDAASNGAPAAATAAAEVNGSGKVTGASPNKRRRTLVGSGEVNGVGAAENGGDTAKEVEPMDQQEEAAVAPAASRVSCEETAVKLCGWASMVDDLQRLFVPKQDGGVFTPLISYGSVLLTDYSRGWFGGSDSQTGSTAGPSVGVALADWYFGRAAAQIPQFVGAAVWMLITLIALVCIAVLATWQRRLPCSPNRHGKRLPPPADQYAVSNPSPTPSSDSLALSAAKSSRWWRRRRREKLMALRLGLLVAVFAVCTATLGVYWNYSGGYGFGRLFQRQQKASDSGGGRGSVAVAINSAVQQLNAFIEDTLTSTNTSVLQVCYEAFPSILNLVNRIANRYLDLLSADFLLTPLLNSFDKFLNLVKLLLASMNAIKSSRDSVLNPLNSFTTMINRTREDLRAKVADVCAGSPTNGVPVALCDGVNRYIGL</sequence>
<accession>A0A1I8FSS0</accession>
<feature type="compositionally biased region" description="Basic and acidic residues" evidence="6">
    <location>
        <begin position="556"/>
        <end position="580"/>
    </location>
</feature>
<dbReference type="PANTHER" id="PTHR10876">
    <property type="entry name" value="ZINC FINGER PROTEIN ZPR1"/>
    <property type="match status" value="1"/>
</dbReference>
<evidence type="ECO:0000313" key="10">
    <source>
        <dbReference type="WBParaSite" id="maker-unitig_7348-snap-gene-0.2-mRNA-1"/>
    </source>
</evidence>
<feature type="region of interest" description="Disordered" evidence="6">
    <location>
        <begin position="947"/>
        <end position="975"/>
    </location>
</feature>
<feature type="compositionally biased region" description="Low complexity" evidence="6">
    <location>
        <begin position="759"/>
        <end position="771"/>
    </location>
</feature>
<keyword evidence="4" id="KW-0862">Zinc</keyword>
<evidence type="ECO:0000256" key="4">
    <source>
        <dbReference type="ARBA" id="ARBA00022833"/>
    </source>
</evidence>
<keyword evidence="2" id="KW-0479">Metal-binding</keyword>
<feature type="transmembrane region" description="Helical" evidence="7">
    <location>
        <begin position="996"/>
        <end position="1017"/>
    </location>
</feature>
<keyword evidence="9" id="KW-1185">Reference proteome</keyword>
<feature type="compositionally biased region" description="Acidic residues" evidence="6">
    <location>
        <begin position="581"/>
        <end position="617"/>
    </location>
</feature>
<feature type="region of interest" description="Disordered" evidence="6">
    <location>
        <begin position="487"/>
        <end position="621"/>
    </location>
</feature>
<dbReference type="InterPro" id="IPR056180">
    <property type="entry name" value="ZPR1_jr_dom"/>
</dbReference>
<dbReference type="WBParaSite" id="maker-unitig_7348-snap-gene-0.2-mRNA-1">
    <property type="protein sequence ID" value="maker-unitig_7348-snap-gene-0.2-mRNA-1"/>
    <property type="gene ID" value="maker-unitig_7348-snap-gene-0.2"/>
</dbReference>
<evidence type="ECO:0000256" key="3">
    <source>
        <dbReference type="ARBA" id="ARBA00022771"/>
    </source>
</evidence>
<dbReference type="Pfam" id="PF03367">
    <property type="entry name" value="Zn_ribbon_ZPR1"/>
    <property type="match status" value="2"/>
</dbReference>
<dbReference type="Pfam" id="PF22794">
    <property type="entry name" value="jr-ZPR1"/>
    <property type="match status" value="2"/>
</dbReference>
<feature type="transmembrane region" description="Helical" evidence="7">
    <location>
        <begin position="916"/>
        <end position="939"/>
    </location>
</feature>
<dbReference type="Gene3D" id="2.60.120.1040">
    <property type="entry name" value="ZPR1, A/B domain"/>
    <property type="match status" value="2"/>
</dbReference>
<feature type="region of interest" description="Disordered" evidence="6">
    <location>
        <begin position="753"/>
        <end position="817"/>
    </location>
</feature>
<evidence type="ECO:0000256" key="1">
    <source>
        <dbReference type="ARBA" id="ARBA00008354"/>
    </source>
</evidence>
<dbReference type="SMART" id="SM00709">
    <property type="entry name" value="Zpr1"/>
    <property type="match status" value="2"/>
</dbReference>
<dbReference type="InterPro" id="IPR042451">
    <property type="entry name" value="ZPR1_A/B_dom"/>
</dbReference>
<keyword evidence="7" id="KW-1133">Transmembrane helix</keyword>
<dbReference type="InterPro" id="IPR004457">
    <property type="entry name" value="Znf_ZPR1"/>
</dbReference>
<dbReference type="AlphaFoldDB" id="A0A1I8FSS0"/>
<evidence type="ECO:0000256" key="5">
    <source>
        <dbReference type="SAM" id="Coils"/>
    </source>
</evidence>
<keyword evidence="7" id="KW-0472">Membrane</keyword>
<name>A0A1I8FSS0_9PLAT</name>
<dbReference type="GO" id="GO:0005634">
    <property type="term" value="C:nucleus"/>
    <property type="evidence" value="ECO:0007669"/>
    <property type="project" value="TreeGrafter"/>
</dbReference>